<evidence type="ECO:0000256" key="2">
    <source>
        <dbReference type="SAM" id="MobiDB-lite"/>
    </source>
</evidence>
<dbReference type="EC" id="1.14.11.80" evidence="1"/>
<comment type="catalytic activity">
    <reaction evidence="1">
        <text>a 5-formyl-2'-deoxycytidine in DNA + 2-oxoglutarate + O2 = a 5-carboxyl-2'-deoxycytidine in DNA + succinate + CO2 + H(+)</text>
        <dbReference type="Rhea" id="RHEA:53832"/>
        <dbReference type="Rhea" id="RHEA-COMP:13656"/>
        <dbReference type="Rhea" id="RHEA-COMP:13657"/>
        <dbReference type="ChEBI" id="CHEBI:15378"/>
        <dbReference type="ChEBI" id="CHEBI:15379"/>
        <dbReference type="ChEBI" id="CHEBI:16526"/>
        <dbReference type="ChEBI" id="CHEBI:16810"/>
        <dbReference type="ChEBI" id="CHEBI:30031"/>
        <dbReference type="ChEBI" id="CHEBI:137731"/>
        <dbReference type="ChEBI" id="CHEBI:137732"/>
        <dbReference type="EC" id="1.14.11.80"/>
    </reaction>
</comment>
<feature type="region of interest" description="Disordered" evidence="2">
    <location>
        <begin position="271"/>
        <end position="342"/>
    </location>
</feature>
<feature type="compositionally biased region" description="Polar residues" evidence="2">
    <location>
        <begin position="328"/>
        <end position="342"/>
    </location>
</feature>
<dbReference type="Proteomes" id="UP000515135">
    <property type="component" value="Unplaced"/>
</dbReference>
<dbReference type="CDD" id="cd00022">
    <property type="entry name" value="BIR"/>
    <property type="match status" value="1"/>
</dbReference>
<dbReference type="SMART" id="SM00238">
    <property type="entry name" value="BIR"/>
    <property type="match status" value="1"/>
</dbReference>
<keyword evidence="1" id="KW-0560">Oxidoreductase</keyword>
<proteinExistence type="inferred from homology"/>
<dbReference type="GO" id="GO:0141166">
    <property type="term" value="P:chromosomal 5-methylcytosine DNA demethylation pathway"/>
    <property type="evidence" value="ECO:0007669"/>
    <property type="project" value="UniProtKB-UniRule"/>
</dbReference>
<dbReference type="PROSITE" id="PS50143">
    <property type="entry name" value="BIR_REPEAT_2"/>
    <property type="match status" value="1"/>
</dbReference>
<name>A0A6P4Z9U7_BRABE</name>
<evidence type="ECO:0000313" key="4">
    <source>
        <dbReference type="RefSeq" id="XP_019633433.1"/>
    </source>
</evidence>
<dbReference type="GO" id="GO:0008270">
    <property type="term" value="F:zinc ion binding"/>
    <property type="evidence" value="ECO:0007669"/>
    <property type="project" value="UniProtKB-UniRule"/>
</dbReference>
<dbReference type="PANTHER" id="PTHR23358:SF6">
    <property type="entry name" value="METHYLCYTOSINE DIOXYGENASE TET"/>
    <property type="match status" value="1"/>
</dbReference>
<dbReference type="InterPro" id="IPR001370">
    <property type="entry name" value="BIR_rpt"/>
</dbReference>
<feature type="compositionally biased region" description="Low complexity" evidence="2">
    <location>
        <begin position="292"/>
        <end position="302"/>
    </location>
</feature>
<comment type="similarity">
    <text evidence="1">Belongs to the TET family.</text>
</comment>
<dbReference type="SUPFAM" id="SSF57924">
    <property type="entry name" value="Inhibitor of apoptosis (IAP) repeat"/>
    <property type="match status" value="1"/>
</dbReference>
<gene>
    <name evidence="4" type="primary">LOC109476857</name>
</gene>
<dbReference type="GO" id="GO:0040029">
    <property type="term" value="P:epigenetic regulation of gene expression"/>
    <property type="evidence" value="ECO:0007669"/>
    <property type="project" value="InterPro"/>
</dbReference>
<evidence type="ECO:0000313" key="3">
    <source>
        <dbReference type="Proteomes" id="UP000515135"/>
    </source>
</evidence>
<dbReference type="GO" id="GO:0070579">
    <property type="term" value="F:DNA 5-methylcytosine dioxygenase activity"/>
    <property type="evidence" value="ECO:0007669"/>
    <property type="project" value="UniProtKB-UniRule"/>
</dbReference>
<organism evidence="3 4">
    <name type="scientific">Branchiostoma belcheri</name>
    <name type="common">Amphioxus</name>
    <dbReference type="NCBI Taxonomy" id="7741"/>
    <lineage>
        <taxon>Eukaryota</taxon>
        <taxon>Metazoa</taxon>
        <taxon>Chordata</taxon>
        <taxon>Cephalochordata</taxon>
        <taxon>Leptocardii</taxon>
        <taxon>Amphioxiformes</taxon>
        <taxon>Branchiostomatidae</taxon>
        <taxon>Branchiostoma</taxon>
    </lineage>
</organism>
<dbReference type="GeneID" id="109476857"/>
<keyword evidence="3" id="KW-1185">Reference proteome</keyword>
<dbReference type="InterPro" id="IPR040175">
    <property type="entry name" value="TET1/2/3"/>
</dbReference>
<keyword evidence="1" id="KW-0479">Metal-binding</keyword>
<evidence type="ECO:0000256" key="1">
    <source>
        <dbReference type="RuleBase" id="RU367064"/>
    </source>
</evidence>
<keyword evidence="1" id="KW-0223">Dioxygenase</keyword>
<dbReference type="RefSeq" id="XP_019633433.1">
    <property type="nucleotide sequence ID" value="XM_019777874.1"/>
</dbReference>
<reference evidence="4" key="1">
    <citation type="submission" date="2025-08" db="UniProtKB">
        <authorList>
            <consortium name="RefSeq"/>
        </authorList>
    </citation>
    <scope>IDENTIFICATION</scope>
    <source>
        <tissue evidence="4">Gonad</tissue>
    </source>
</reference>
<accession>A0A6P4Z9U7</accession>
<dbReference type="KEGG" id="bbel:109476857"/>
<comment type="catalytic activity">
    <reaction evidence="1">
        <text>a 5-methyl-2'-deoxycytidine in DNA + 2-oxoglutarate + O2 = a 5-hydroxymethyl-2'-deoxycytidine in DNA + succinate + CO2</text>
        <dbReference type="Rhea" id="RHEA:52636"/>
        <dbReference type="Rhea" id="RHEA-COMP:11370"/>
        <dbReference type="Rhea" id="RHEA-COMP:13315"/>
        <dbReference type="ChEBI" id="CHEBI:15379"/>
        <dbReference type="ChEBI" id="CHEBI:16526"/>
        <dbReference type="ChEBI" id="CHEBI:16810"/>
        <dbReference type="ChEBI" id="CHEBI:30031"/>
        <dbReference type="ChEBI" id="CHEBI:85454"/>
        <dbReference type="ChEBI" id="CHEBI:136731"/>
        <dbReference type="EC" id="1.14.11.80"/>
    </reaction>
</comment>
<protein>
    <recommendedName>
        <fullName evidence="1">Methylcytosine dioxygenase TET</fullName>
        <ecNumber evidence="1">1.14.11.80</ecNumber>
    </recommendedName>
</protein>
<keyword evidence="1" id="KW-0862">Zinc</keyword>
<comment type="catalytic activity">
    <reaction evidence="1">
        <text>a 5-hydroxymethyl-2'-deoxycytidine in DNA + 2-oxoglutarate + O2 = a 5-formyl-2'-deoxycytidine in DNA + succinate + CO2 + H2O</text>
        <dbReference type="Rhea" id="RHEA:53828"/>
        <dbReference type="Rhea" id="RHEA-COMP:13315"/>
        <dbReference type="Rhea" id="RHEA-COMP:13656"/>
        <dbReference type="ChEBI" id="CHEBI:15377"/>
        <dbReference type="ChEBI" id="CHEBI:15379"/>
        <dbReference type="ChEBI" id="CHEBI:16526"/>
        <dbReference type="ChEBI" id="CHEBI:16810"/>
        <dbReference type="ChEBI" id="CHEBI:30031"/>
        <dbReference type="ChEBI" id="CHEBI:136731"/>
        <dbReference type="ChEBI" id="CHEBI:137731"/>
        <dbReference type="EC" id="1.14.11.80"/>
    </reaction>
</comment>
<sequence length="342" mass="37806">MADEQARIESFLPWPLHAPVNPESLAQAGFYHTDFDDPWVEHARWYPGCELLGQLEGGGAVVRAEQASRSSPDYTQSQQHAQYVLESALDSRWYLFRSALGQLQLYDSHLRISLPLGSGKHRDRFQVLLQVNGQAMVVDVASVQFVKNPPSTETARQVSLLLEDETAVMEKLQEVLFTNSSGFPDLPCGIRPGQICLHRLDRQKKVVVSSAAHANSQCGTVLVAPINELGTADINQITSAKKMAPTDEFGSEEGQEEKIRTGALEMLTRYTHQIRISSKPKTPKKGRKQKDNSASSSNNNNNTESPATEKSKEKLVEPKVPEIIPHPSQHTASPAFQNTSIS</sequence>
<dbReference type="AlphaFoldDB" id="A0A6P4Z9U7"/>
<comment type="cofactor">
    <cofactor evidence="1">
        <name>Zn(2+)</name>
        <dbReference type="ChEBI" id="CHEBI:29105"/>
    </cofactor>
    <text evidence="1">The zinc ions have a structural role.</text>
</comment>
<dbReference type="GO" id="GO:0045944">
    <property type="term" value="P:positive regulation of transcription by RNA polymerase II"/>
    <property type="evidence" value="ECO:0007669"/>
    <property type="project" value="TreeGrafter"/>
</dbReference>
<keyword evidence="1" id="KW-0408">Iron</keyword>
<comment type="function">
    <text evidence="1">Dioxygenase that catalyzes the conversion of the modified genomic base 5-methylcytosine (5mC) into 5-hydroxymethylcytosine (5hmC) and plays a key role in epigenetic chromatin reprogramming during embryonic development.</text>
</comment>
<comment type="cofactor">
    <cofactor evidence="1">
        <name>Fe(2+)</name>
        <dbReference type="ChEBI" id="CHEBI:29033"/>
    </cofactor>
    <text evidence="1">Binds 1 Fe(2+) ion per subunit.</text>
</comment>
<dbReference type="Gene3D" id="1.10.1170.10">
    <property type="entry name" value="Inhibitor Of Apoptosis Protein (2mihbC-IAP-1), Chain A"/>
    <property type="match status" value="1"/>
</dbReference>
<feature type="compositionally biased region" description="Basic and acidic residues" evidence="2">
    <location>
        <begin position="307"/>
        <end position="320"/>
    </location>
</feature>
<dbReference type="GO" id="GO:0005634">
    <property type="term" value="C:nucleus"/>
    <property type="evidence" value="ECO:0007669"/>
    <property type="project" value="UniProtKB-UniRule"/>
</dbReference>
<dbReference type="PANTHER" id="PTHR23358">
    <property type="entry name" value="METHYLCYTOSINE DIOXYGENASE TET"/>
    <property type="match status" value="1"/>
</dbReference>